<dbReference type="EMBL" id="CP017982">
    <property type="protein sequence ID" value="AYE61436.1"/>
    <property type="molecule type" value="Genomic_DNA"/>
</dbReference>
<evidence type="ECO:0000313" key="2">
    <source>
        <dbReference type="Proteomes" id="UP000267794"/>
    </source>
</evidence>
<name>A0A386RE67_LACHE</name>
<evidence type="ECO:0000313" key="1">
    <source>
        <dbReference type="EMBL" id="AYE61436.1"/>
    </source>
</evidence>
<reference evidence="1 2" key="1">
    <citation type="submission" date="2016-10" db="EMBL/GenBank/DDBJ databases">
        <title>Complete genomic sequencing of Lactobacillus helveticus LH99 and comparative genome analysis.</title>
        <authorList>
            <person name="Li N."/>
            <person name="You C."/>
            <person name="Liu Z."/>
        </authorList>
    </citation>
    <scope>NUCLEOTIDE SEQUENCE [LARGE SCALE GENOMIC DNA]</scope>
    <source>
        <strain evidence="1 2">LH99</strain>
    </source>
</reference>
<accession>A0A386RE67</accession>
<organism evidence="1 2">
    <name type="scientific">Lactobacillus helveticus</name>
    <name type="common">Lactobacillus suntoryeus</name>
    <dbReference type="NCBI Taxonomy" id="1587"/>
    <lineage>
        <taxon>Bacteria</taxon>
        <taxon>Bacillati</taxon>
        <taxon>Bacillota</taxon>
        <taxon>Bacilli</taxon>
        <taxon>Lactobacillales</taxon>
        <taxon>Lactobacillaceae</taxon>
        <taxon>Lactobacillus</taxon>
    </lineage>
</organism>
<dbReference type="Proteomes" id="UP000267794">
    <property type="component" value="Chromosome"/>
</dbReference>
<dbReference type="RefSeq" id="WP_120357351.1">
    <property type="nucleotide sequence ID" value="NZ_CP017982.1"/>
</dbReference>
<gene>
    <name evidence="1" type="ORF">BC335_0948</name>
</gene>
<sequence>MTVRTEGHHPDFMKMAKELDKLNHWEVAVGFFGENDAKLLTIVRANEYGATIKPRPDNKFGGYLMVPFKDENGKQRFYKLKKVVIPPRPFIKNAWEANKGKYKQIVFDGLKDICNGDMTAMKFLNKLGVVCVKDIQEEALKLKNPPNAPLTVENKGSSNPLVDTGEMIRKVTYKIIPT</sequence>
<proteinExistence type="predicted"/>
<protein>
    <recommendedName>
        <fullName evidence="3">Phage protein</fullName>
    </recommendedName>
</protein>
<evidence type="ECO:0008006" key="3">
    <source>
        <dbReference type="Google" id="ProtNLM"/>
    </source>
</evidence>
<dbReference type="AlphaFoldDB" id="A0A386RE67"/>